<evidence type="ECO:0000256" key="8">
    <source>
        <dbReference type="SAM" id="Coils"/>
    </source>
</evidence>
<evidence type="ECO:0000313" key="12">
    <source>
        <dbReference type="Proteomes" id="UP000251241"/>
    </source>
</evidence>
<keyword evidence="3" id="KW-0813">Transport</keyword>
<dbReference type="GO" id="GO:1990281">
    <property type="term" value="C:efflux pump complex"/>
    <property type="evidence" value="ECO:0007669"/>
    <property type="project" value="TreeGrafter"/>
</dbReference>
<dbReference type="RefSeq" id="WP_112376165.1">
    <property type="nucleotide sequence ID" value="NZ_CP068086.1"/>
</dbReference>
<dbReference type="Proteomes" id="UP000432350">
    <property type="component" value="Unassembled WGS sequence"/>
</dbReference>
<dbReference type="GO" id="GO:0015562">
    <property type="term" value="F:efflux transmembrane transporter activity"/>
    <property type="evidence" value="ECO:0007669"/>
    <property type="project" value="InterPro"/>
</dbReference>
<evidence type="ECO:0000256" key="9">
    <source>
        <dbReference type="SAM" id="SignalP"/>
    </source>
</evidence>
<dbReference type="AlphaFoldDB" id="A0A2X2JLW8"/>
<sequence>MKNKLANLSALLLLSPMGLLAQDNKHMTLEEIIHLAANQSVEAKSADTKILGRQLEVETAKSKQLPDAKLSGQYMAMTTPNVNLKLALGEGGSAPDIAANQLWLGQASVSMPIYTGGRIKGGIDIAKDVLKAEEYNAVASKEQLAIRAVNLYLSLYKAQQTNLLIAENIKQSEQRVSDFKAMLDNGLIARNDLLKAELQLSNYQVSLQEAQKNIKVLNYQLANFLKIDEDTQLDQINLGEVTGVDLGLKASYDAAKTSRSDLKSMESQRLVAEDQLKVTKAAAMPTVAATAGYNAFGLQKVVTVTNAAMVGIGVSYDIGSLYKNKREVNVAKNRIKEIDEHIELLNDKVKVQVQQANENYMLAQKQDVVYHQAVDQAVENYRITKDKYDNGIADTDDLLTADVQQLQSKINLAISKANTIEKYYDLLLANGSLNIK</sequence>
<name>A0A2X2JLW8_SPHMU</name>
<keyword evidence="6" id="KW-0472">Membrane</keyword>
<dbReference type="GO" id="GO:0015288">
    <property type="term" value="F:porin activity"/>
    <property type="evidence" value="ECO:0007669"/>
    <property type="project" value="TreeGrafter"/>
</dbReference>
<dbReference type="Proteomes" id="UP000251241">
    <property type="component" value="Unassembled WGS sequence"/>
</dbReference>
<dbReference type="PANTHER" id="PTHR30026">
    <property type="entry name" value="OUTER MEMBRANE PROTEIN TOLC"/>
    <property type="match status" value="1"/>
</dbReference>
<feature type="coiled-coil region" evidence="8">
    <location>
        <begin position="193"/>
        <end position="220"/>
    </location>
</feature>
<dbReference type="GeneID" id="97179965"/>
<dbReference type="InterPro" id="IPR003423">
    <property type="entry name" value="OMP_efflux"/>
</dbReference>
<evidence type="ECO:0000256" key="5">
    <source>
        <dbReference type="ARBA" id="ARBA00022692"/>
    </source>
</evidence>
<evidence type="ECO:0000313" key="13">
    <source>
        <dbReference type="Proteomes" id="UP000432350"/>
    </source>
</evidence>
<dbReference type="SUPFAM" id="SSF56954">
    <property type="entry name" value="Outer membrane efflux proteins (OEP)"/>
    <property type="match status" value="1"/>
</dbReference>
<evidence type="ECO:0000313" key="10">
    <source>
        <dbReference type="EMBL" id="SPZ93176.1"/>
    </source>
</evidence>
<keyword evidence="5" id="KW-0812">Transmembrane</keyword>
<dbReference type="Pfam" id="PF02321">
    <property type="entry name" value="OEP"/>
    <property type="match status" value="1"/>
</dbReference>
<keyword evidence="8" id="KW-0175">Coiled coil</keyword>
<feature type="coiled-coil region" evidence="8">
    <location>
        <begin position="328"/>
        <end position="366"/>
    </location>
</feature>
<protein>
    <submittedName>
        <fullName evidence="10">Type I secretion outer membrane protein, TolC family</fullName>
    </submittedName>
</protein>
<keyword evidence="9" id="KW-0732">Signal</keyword>
<accession>A0A654DPT3</accession>
<dbReference type="GO" id="GO:0009279">
    <property type="term" value="C:cell outer membrane"/>
    <property type="evidence" value="ECO:0007669"/>
    <property type="project" value="UniProtKB-SubCell"/>
</dbReference>
<keyword evidence="4" id="KW-1134">Transmembrane beta strand</keyword>
<dbReference type="InterPro" id="IPR051906">
    <property type="entry name" value="TolC-like"/>
</dbReference>
<comment type="subcellular location">
    <subcellularLocation>
        <location evidence="1">Cell outer membrane</location>
    </subcellularLocation>
</comment>
<evidence type="ECO:0000313" key="11">
    <source>
        <dbReference type="EMBL" id="VXD07816.1"/>
    </source>
</evidence>
<evidence type="ECO:0000256" key="3">
    <source>
        <dbReference type="ARBA" id="ARBA00022448"/>
    </source>
</evidence>
<evidence type="ECO:0000256" key="6">
    <source>
        <dbReference type="ARBA" id="ARBA00023136"/>
    </source>
</evidence>
<accession>A0A2X2JLW8</accession>
<keyword evidence="7" id="KW-0998">Cell outer membrane</keyword>
<evidence type="ECO:0000256" key="1">
    <source>
        <dbReference type="ARBA" id="ARBA00004442"/>
    </source>
</evidence>
<reference evidence="11 13" key="2">
    <citation type="submission" date="2019-10" db="EMBL/GenBank/DDBJ databases">
        <authorList>
            <person name="Karimi E."/>
        </authorList>
    </citation>
    <scope>NUCLEOTIDE SEQUENCE [LARGE SCALE GENOMIC DNA]</scope>
    <source>
        <strain evidence="11">Sphingobacterium sp. 8BC</strain>
    </source>
</reference>
<feature type="signal peptide" evidence="9">
    <location>
        <begin position="1"/>
        <end position="21"/>
    </location>
</feature>
<gene>
    <name evidence="10" type="ORF">NCTC11343_05113</name>
    <name evidence="11" type="ORF">SPHINGO8BC_90116</name>
</gene>
<dbReference type="EMBL" id="CABWMV010000028">
    <property type="protein sequence ID" value="VXD07816.1"/>
    <property type="molecule type" value="Genomic_DNA"/>
</dbReference>
<dbReference type="EMBL" id="UAUU01000011">
    <property type="protein sequence ID" value="SPZ93176.1"/>
    <property type="molecule type" value="Genomic_DNA"/>
</dbReference>
<evidence type="ECO:0000256" key="2">
    <source>
        <dbReference type="ARBA" id="ARBA00007613"/>
    </source>
</evidence>
<proteinExistence type="inferred from homology"/>
<feature type="chain" id="PRO_5036326697" evidence="9">
    <location>
        <begin position="22"/>
        <end position="436"/>
    </location>
</feature>
<comment type="similarity">
    <text evidence="2">Belongs to the outer membrane factor (OMF) (TC 1.B.17) family.</text>
</comment>
<evidence type="ECO:0000256" key="7">
    <source>
        <dbReference type="ARBA" id="ARBA00023237"/>
    </source>
</evidence>
<reference evidence="10 12" key="1">
    <citation type="submission" date="2018-06" db="EMBL/GenBank/DDBJ databases">
        <authorList>
            <consortium name="Pathogen Informatics"/>
            <person name="Doyle S."/>
        </authorList>
    </citation>
    <scope>NUCLEOTIDE SEQUENCE [LARGE SCALE GENOMIC DNA]</scope>
    <source>
        <strain evidence="10 12">NCTC11343</strain>
    </source>
</reference>
<dbReference type="SMR" id="A0A2X2JLW8"/>
<organism evidence="10 12">
    <name type="scientific">Sphingobacterium multivorum</name>
    <dbReference type="NCBI Taxonomy" id="28454"/>
    <lineage>
        <taxon>Bacteria</taxon>
        <taxon>Pseudomonadati</taxon>
        <taxon>Bacteroidota</taxon>
        <taxon>Sphingobacteriia</taxon>
        <taxon>Sphingobacteriales</taxon>
        <taxon>Sphingobacteriaceae</taxon>
        <taxon>Sphingobacterium</taxon>
    </lineage>
</organism>
<dbReference type="PANTHER" id="PTHR30026:SF20">
    <property type="entry name" value="OUTER MEMBRANE PROTEIN TOLC"/>
    <property type="match status" value="1"/>
</dbReference>
<dbReference type="Gene3D" id="1.20.1600.10">
    <property type="entry name" value="Outer membrane efflux proteins (OEP)"/>
    <property type="match status" value="1"/>
</dbReference>
<evidence type="ECO:0000256" key="4">
    <source>
        <dbReference type="ARBA" id="ARBA00022452"/>
    </source>
</evidence>